<dbReference type="GO" id="GO:0016878">
    <property type="term" value="F:acid-thiol ligase activity"/>
    <property type="evidence" value="ECO:0007669"/>
    <property type="project" value="TreeGrafter"/>
</dbReference>
<dbReference type="PANTHER" id="PTHR43352:SF1">
    <property type="entry name" value="ANTHRANILATE--COA LIGASE"/>
    <property type="match status" value="1"/>
</dbReference>
<dbReference type="STRING" id="1123501.Wenmar_03644"/>
<dbReference type="Gene3D" id="3.30.300.30">
    <property type="match status" value="1"/>
</dbReference>
<dbReference type="InterPro" id="IPR000873">
    <property type="entry name" value="AMP-dep_synth/lig_dom"/>
</dbReference>
<gene>
    <name evidence="4" type="ORF">Wenmar_03644</name>
</gene>
<feature type="domain" description="AMP-binding enzyme C-terminal" evidence="3">
    <location>
        <begin position="400"/>
        <end position="473"/>
    </location>
</feature>
<dbReference type="InterPro" id="IPR042099">
    <property type="entry name" value="ANL_N_sf"/>
</dbReference>
<organism evidence="4 5">
    <name type="scientific">Wenxinia marina DSM 24838</name>
    <dbReference type="NCBI Taxonomy" id="1123501"/>
    <lineage>
        <taxon>Bacteria</taxon>
        <taxon>Pseudomonadati</taxon>
        <taxon>Pseudomonadota</taxon>
        <taxon>Alphaproteobacteria</taxon>
        <taxon>Rhodobacterales</taxon>
        <taxon>Roseobacteraceae</taxon>
        <taxon>Wenxinia</taxon>
    </lineage>
</organism>
<dbReference type="eggNOG" id="COG0365">
    <property type="taxonomic scope" value="Bacteria"/>
</dbReference>
<dbReference type="EMBL" id="AONG01000019">
    <property type="protein sequence ID" value="KIQ67913.1"/>
    <property type="molecule type" value="Genomic_DNA"/>
</dbReference>
<dbReference type="PROSITE" id="PS00455">
    <property type="entry name" value="AMP_BINDING"/>
    <property type="match status" value="1"/>
</dbReference>
<keyword evidence="5" id="KW-1185">Reference proteome</keyword>
<dbReference type="InterPro" id="IPR020845">
    <property type="entry name" value="AMP-binding_CS"/>
</dbReference>
<evidence type="ECO:0000313" key="5">
    <source>
        <dbReference type="Proteomes" id="UP000035100"/>
    </source>
</evidence>
<evidence type="ECO:0000259" key="2">
    <source>
        <dbReference type="Pfam" id="PF00501"/>
    </source>
</evidence>
<dbReference type="PANTHER" id="PTHR43352">
    <property type="entry name" value="ACETYL-COA SYNTHETASE"/>
    <property type="match status" value="1"/>
</dbReference>
<dbReference type="Pfam" id="PF00501">
    <property type="entry name" value="AMP-binding"/>
    <property type="match status" value="1"/>
</dbReference>
<dbReference type="RefSeq" id="WP_018302130.1">
    <property type="nucleotide sequence ID" value="NZ_KB902281.1"/>
</dbReference>
<feature type="domain" description="AMP-dependent synthetase/ligase" evidence="2">
    <location>
        <begin position="15"/>
        <end position="322"/>
    </location>
</feature>
<dbReference type="GO" id="GO:0044550">
    <property type="term" value="P:secondary metabolite biosynthetic process"/>
    <property type="evidence" value="ECO:0007669"/>
    <property type="project" value="TreeGrafter"/>
</dbReference>
<evidence type="ECO:0000313" key="4">
    <source>
        <dbReference type="EMBL" id="KIQ67913.1"/>
    </source>
</evidence>
<reference evidence="4 5" key="1">
    <citation type="submission" date="2013-01" db="EMBL/GenBank/DDBJ databases">
        <authorList>
            <person name="Fiebig A."/>
            <person name="Goeker M."/>
            <person name="Klenk H.-P.P."/>
        </authorList>
    </citation>
    <scope>NUCLEOTIDE SEQUENCE [LARGE SCALE GENOMIC DNA]</scope>
    <source>
        <strain evidence="4 5">DSM 24838</strain>
    </source>
</reference>
<dbReference type="PATRIC" id="fig|1123501.6.peg.3771"/>
<dbReference type="Pfam" id="PF13193">
    <property type="entry name" value="AMP-binding_C"/>
    <property type="match status" value="1"/>
</dbReference>
<sequence>MSRPFNLAAHVLSRGAETPDKAALEVLGPDGSEAWSYARLIAAVRGTATGLRDMGLAPGDRVVLRLGNSADFPIAYLGAIAAGIVPVPTSSQLTGPEITRIAAEIGPALTLAEGGVALPDDPGRVLPAAEARAFHELPPAEWNTGDPERPAYIIYTSGTSGRPRAVVHAHRAILGRTFMVDGWTGLTADDRLLHAGAFNWTYTLGTGLMDPWTMGATALIPGAATAPTALPRLLADHGATIFAAAPGVFRQMLRTRMPALPRLRHALSAGEKLPEGLRDRWRAATGTEIHEAYGMSECSTFVSGAPTRPAPAGTLGHPQAGRCIALRGGADDYGTIAVHRSDPGLFLGYLDQPEETAARFDGDWFLTGDIARRGPDGALVYEGRADDMMNAGGYRVSPVEVEEALAAHPGVTEAAAVEVRVKADATVIAAFWTGPEPLDEAALAAHASERLARYKCPRLYVRVDALPRGANNKLLRKRLKTDWEARHGEA</sequence>
<evidence type="ECO:0000259" key="3">
    <source>
        <dbReference type="Pfam" id="PF13193"/>
    </source>
</evidence>
<dbReference type="AlphaFoldDB" id="A0A0D0QA81"/>
<dbReference type="Gene3D" id="3.40.50.12780">
    <property type="entry name" value="N-terminal domain of ligase-like"/>
    <property type="match status" value="1"/>
</dbReference>
<dbReference type="Proteomes" id="UP000035100">
    <property type="component" value="Unassembled WGS sequence"/>
</dbReference>
<dbReference type="InterPro" id="IPR025110">
    <property type="entry name" value="AMP-bd_C"/>
</dbReference>
<dbReference type="OrthoDB" id="9803968at2"/>
<dbReference type="SUPFAM" id="SSF56801">
    <property type="entry name" value="Acetyl-CoA synthetase-like"/>
    <property type="match status" value="1"/>
</dbReference>
<evidence type="ECO:0000256" key="1">
    <source>
        <dbReference type="ARBA" id="ARBA00022598"/>
    </source>
</evidence>
<name>A0A0D0QA81_9RHOB</name>
<keyword evidence="1 4" id="KW-0436">Ligase</keyword>
<protein>
    <submittedName>
        <fullName evidence="4">Acyl-CoA synthetase (AMP-forming)/AMP-acid ligase II</fullName>
    </submittedName>
</protein>
<comment type="caution">
    <text evidence="4">The sequence shown here is derived from an EMBL/GenBank/DDBJ whole genome shotgun (WGS) entry which is preliminary data.</text>
</comment>
<proteinExistence type="predicted"/>
<accession>A0A0D0QA81</accession>
<dbReference type="InterPro" id="IPR045851">
    <property type="entry name" value="AMP-bd_C_sf"/>
</dbReference>